<sequence>MIEMIRQILQNHPEVDAFTIGAELTESLELFFIRRELDMNRAKKVAHYRVTVYKDFEADGVRYRGSAQVEIHPTLSGPEIRRAVADAVFAAALVRNPWYPLVEPAPLIVEAPPGNFGTGDLADWLPALTEALYRNDCHEAGWINSAEVFLNRIKLRLVNSAGVDRSRVAYGAELEVIVNWREADHEVEIFRDLHFAAFGPDAIAAQVREMLHYGREKALARLTPALRQYTVILTGEPVREFFRYYQAQVGAQNVYEGTSLFKVGQSVQGDAVRGDRISLSLDPTLPFSTASSPFDPDGLPVQPVVIVRDGRLLRYRGDTRYASYLGVPPTGNIANLVIDGGSRPLAELKADPYLEIASFSDFQMDPLTGDFGGEIRLGWYNDGHQTVPVSGGSISGNIRAVQEEMYLSRELQQENNFVGPQSVKLLNVSVTGAQ</sequence>
<accession>A0A4R1QJC7</accession>
<name>A0A4R1QJC7_HYDET</name>
<dbReference type="EMBL" id="SLUN01000072">
    <property type="protein sequence ID" value="TCL53738.1"/>
    <property type="molecule type" value="Genomic_DNA"/>
</dbReference>
<evidence type="ECO:0000259" key="1">
    <source>
        <dbReference type="Pfam" id="PF19289"/>
    </source>
</evidence>
<dbReference type="GO" id="GO:0008237">
    <property type="term" value="F:metallopeptidase activity"/>
    <property type="evidence" value="ECO:0007669"/>
    <property type="project" value="InterPro"/>
</dbReference>
<gene>
    <name evidence="2" type="ORF">EDC14_10724</name>
</gene>
<protein>
    <submittedName>
        <fullName evidence="2">PmbA protein</fullName>
    </submittedName>
</protein>
<dbReference type="InterPro" id="IPR045569">
    <property type="entry name" value="Metalloprtase-TldD/E_C"/>
</dbReference>
<dbReference type="InterPro" id="IPR036059">
    <property type="entry name" value="TldD/PmbA_sf"/>
</dbReference>
<comment type="caution">
    <text evidence="2">The sequence shown here is derived from an EMBL/GenBank/DDBJ whole genome shotgun (WGS) entry which is preliminary data.</text>
</comment>
<dbReference type="Proteomes" id="UP000295008">
    <property type="component" value="Unassembled WGS sequence"/>
</dbReference>
<dbReference type="OrthoDB" id="39969at2"/>
<dbReference type="PANTHER" id="PTHR43421:SF1">
    <property type="entry name" value="METALLOPROTEASE PMBA"/>
    <property type="match status" value="1"/>
</dbReference>
<organism evidence="2 3">
    <name type="scientific">Hydrogenispora ethanolica</name>
    <dbReference type="NCBI Taxonomy" id="1082276"/>
    <lineage>
        <taxon>Bacteria</taxon>
        <taxon>Bacillati</taxon>
        <taxon>Bacillota</taxon>
        <taxon>Hydrogenispora</taxon>
    </lineage>
</organism>
<dbReference type="GO" id="GO:0006508">
    <property type="term" value="P:proteolysis"/>
    <property type="evidence" value="ECO:0007669"/>
    <property type="project" value="InterPro"/>
</dbReference>
<dbReference type="Pfam" id="PF19289">
    <property type="entry name" value="PmbA_TldD_3rd"/>
    <property type="match status" value="1"/>
</dbReference>
<evidence type="ECO:0000313" key="3">
    <source>
        <dbReference type="Proteomes" id="UP000295008"/>
    </source>
</evidence>
<dbReference type="GO" id="GO:0005829">
    <property type="term" value="C:cytosol"/>
    <property type="evidence" value="ECO:0007669"/>
    <property type="project" value="TreeGrafter"/>
</dbReference>
<dbReference type="PANTHER" id="PTHR43421">
    <property type="entry name" value="METALLOPROTEASE PMBA"/>
    <property type="match status" value="1"/>
</dbReference>
<dbReference type="AlphaFoldDB" id="A0A4R1QJC7"/>
<dbReference type="InterPro" id="IPR047657">
    <property type="entry name" value="PmbA"/>
</dbReference>
<evidence type="ECO:0000313" key="2">
    <source>
        <dbReference type="EMBL" id="TCL53738.1"/>
    </source>
</evidence>
<keyword evidence="3" id="KW-1185">Reference proteome</keyword>
<dbReference type="RefSeq" id="WP_132018318.1">
    <property type="nucleotide sequence ID" value="NZ_SLUN01000072.1"/>
</dbReference>
<feature type="domain" description="Metalloprotease TldD/E C-terminal" evidence="1">
    <location>
        <begin position="228"/>
        <end position="432"/>
    </location>
</feature>
<reference evidence="2 3" key="1">
    <citation type="submission" date="2019-03" db="EMBL/GenBank/DDBJ databases">
        <title>Genomic Encyclopedia of Type Strains, Phase IV (KMG-IV): sequencing the most valuable type-strain genomes for metagenomic binning, comparative biology and taxonomic classification.</title>
        <authorList>
            <person name="Goeker M."/>
        </authorList>
    </citation>
    <scope>NUCLEOTIDE SEQUENCE [LARGE SCALE GENOMIC DNA]</scope>
    <source>
        <strain evidence="2 3">LX-B</strain>
    </source>
</reference>
<proteinExistence type="predicted"/>
<dbReference type="SUPFAM" id="SSF111283">
    <property type="entry name" value="Putative modulator of DNA gyrase, PmbA/TldD"/>
    <property type="match status" value="1"/>
</dbReference>